<reference evidence="7 8" key="1">
    <citation type="submission" date="2016-10" db="EMBL/GenBank/DDBJ databases">
        <authorList>
            <person name="de Groot N.N."/>
        </authorList>
    </citation>
    <scope>NUCLEOTIDE SEQUENCE [LARGE SCALE GENOMIC DNA]</scope>
    <source>
        <strain evidence="7 8">CGMCC 1.5012</strain>
    </source>
</reference>
<evidence type="ECO:0000313" key="7">
    <source>
        <dbReference type="EMBL" id="SDN21007.1"/>
    </source>
</evidence>
<dbReference type="SUPFAM" id="SSF56281">
    <property type="entry name" value="Metallo-hydrolase/oxidoreductase"/>
    <property type="match status" value="1"/>
</dbReference>
<dbReference type="STRING" id="258515.SAMN05192585_11371"/>
<feature type="domain" description="Flavodoxin-like" evidence="6">
    <location>
        <begin position="257"/>
        <end position="397"/>
    </location>
</feature>
<dbReference type="Gene3D" id="3.40.50.360">
    <property type="match status" value="1"/>
</dbReference>
<dbReference type="Gene3D" id="3.60.15.10">
    <property type="entry name" value="Ribonuclease Z/Hydroxyacylglutathione hydrolase-like"/>
    <property type="match status" value="1"/>
</dbReference>
<dbReference type="OrthoDB" id="9807946at2"/>
<dbReference type="AlphaFoldDB" id="A0A1G9ZIU3"/>
<dbReference type="GO" id="GO:0009055">
    <property type="term" value="F:electron transfer activity"/>
    <property type="evidence" value="ECO:0007669"/>
    <property type="project" value="InterPro"/>
</dbReference>
<evidence type="ECO:0000256" key="4">
    <source>
        <dbReference type="ARBA" id="ARBA00022982"/>
    </source>
</evidence>
<comment type="cofactor">
    <cofactor evidence="1">
        <name>Fe cation</name>
        <dbReference type="ChEBI" id="CHEBI:24875"/>
    </cofactor>
</comment>
<dbReference type="InterPro" id="IPR036866">
    <property type="entry name" value="RibonucZ/Hydroxyglut_hydro"/>
</dbReference>
<dbReference type="CDD" id="cd07709">
    <property type="entry name" value="flavodiiron_proteins_MBL-fold"/>
    <property type="match status" value="1"/>
</dbReference>
<dbReference type="EMBL" id="FNID01000013">
    <property type="protein sequence ID" value="SDN21007.1"/>
    <property type="molecule type" value="Genomic_DNA"/>
</dbReference>
<dbReference type="InterPro" id="IPR051285">
    <property type="entry name" value="NADH_oxidoreductase_modular"/>
</dbReference>
<evidence type="ECO:0000256" key="5">
    <source>
        <dbReference type="ARBA" id="ARBA00023004"/>
    </source>
</evidence>
<evidence type="ECO:0000256" key="3">
    <source>
        <dbReference type="ARBA" id="ARBA00022448"/>
    </source>
</evidence>
<gene>
    <name evidence="7" type="ORF">SAMN05192585_11371</name>
</gene>
<evidence type="ECO:0000259" key="6">
    <source>
        <dbReference type="PROSITE" id="PS50902"/>
    </source>
</evidence>
<dbReference type="SMART" id="SM00849">
    <property type="entry name" value="Lactamase_B"/>
    <property type="match status" value="1"/>
</dbReference>
<comment type="similarity">
    <text evidence="2">In the N-terminal section; belongs to the zinc metallo-hydrolase group 3 family.</text>
</comment>
<keyword evidence="8" id="KW-1185">Reference proteome</keyword>
<keyword evidence="3" id="KW-0813">Transport</keyword>
<dbReference type="GO" id="GO:0046872">
    <property type="term" value="F:metal ion binding"/>
    <property type="evidence" value="ECO:0007669"/>
    <property type="project" value="InterPro"/>
</dbReference>
<dbReference type="Pfam" id="PF00258">
    <property type="entry name" value="Flavodoxin_1"/>
    <property type="match status" value="1"/>
</dbReference>
<name>A0A1G9ZIU3_9FIRM</name>
<evidence type="ECO:0000313" key="8">
    <source>
        <dbReference type="Proteomes" id="UP000199182"/>
    </source>
</evidence>
<dbReference type="PIRSF" id="PIRSF005243">
    <property type="entry name" value="ROO"/>
    <property type="match status" value="1"/>
</dbReference>
<dbReference type="Pfam" id="PF19583">
    <property type="entry name" value="ODP"/>
    <property type="match status" value="1"/>
</dbReference>
<dbReference type="InterPro" id="IPR008254">
    <property type="entry name" value="Flavodoxin/NO_synth"/>
</dbReference>
<dbReference type="Proteomes" id="UP000199182">
    <property type="component" value="Unassembled WGS sequence"/>
</dbReference>
<dbReference type="PANTHER" id="PTHR32145">
    <property type="entry name" value="DIFLAVIN FLAVOPROTEIN A 2-RELATED"/>
    <property type="match status" value="1"/>
</dbReference>
<organism evidence="7 8">
    <name type="scientific">Acetanaerobacterium elongatum</name>
    <dbReference type="NCBI Taxonomy" id="258515"/>
    <lineage>
        <taxon>Bacteria</taxon>
        <taxon>Bacillati</taxon>
        <taxon>Bacillota</taxon>
        <taxon>Clostridia</taxon>
        <taxon>Eubacteriales</taxon>
        <taxon>Oscillospiraceae</taxon>
        <taxon>Acetanaerobacterium</taxon>
    </lineage>
</organism>
<dbReference type="SUPFAM" id="SSF52218">
    <property type="entry name" value="Flavoproteins"/>
    <property type="match status" value="1"/>
</dbReference>
<dbReference type="PANTHER" id="PTHR32145:SF11">
    <property type="entry name" value="DIFLAVIN FLAVOPROTEIN A 2-RELATED"/>
    <property type="match status" value="1"/>
</dbReference>
<sequence>MSSLKITDGIYSVGVLNPSMRVFDIVMATEYGTSYNSYIVKGAEKTALIETCHLTFFDAYLENIKEVCSLDEIDYIVLNHNEPDHSGSLRKLTDLMPKAQVVASQAGAIYLKNITNKPQLQYKIVKDGETIDLGGKTLQFINAPFLHWPDSMFTWVKESKTLFSCDFLGTHYCEPLMLDSKITYQSLYEEAFKNYYDAIFSPFKPYVLKGIEKMEHLGAEFVCTSHGPVLTAQGSLAANIEKYRLWSTPTLHEYKRIPIFYCTAYGNTEQLAKAMREGILEVIPDAVVNMYNIIENDMHMLQAQLNDADAFLIGSPTINRDAVPPIWALLSHYDAISNTKKPCTAFGSFGWSGEAVPMIKTRLEGLKLSFFGEGYRINFVPSEAELTAAKAYAIEFAKTL</sequence>
<evidence type="ECO:0000256" key="2">
    <source>
        <dbReference type="ARBA" id="ARBA00007121"/>
    </source>
</evidence>
<dbReference type="PROSITE" id="PS50902">
    <property type="entry name" value="FLAVODOXIN_LIKE"/>
    <property type="match status" value="1"/>
</dbReference>
<keyword evidence="5" id="KW-0408">Iron</keyword>
<accession>A0A1G9ZIU3</accession>
<proteinExistence type="inferred from homology"/>
<dbReference type="InterPro" id="IPR016440">
    <property type="entry name" value="Rubredoxin-O_OxRdtase"/>
</dbReference>
<protein>
    <submittedName>
        <fullName evidence="7">Flavorubredoxin</fullName>
    </submittedName>
</protein>
<keyword evidence="4" id="KW-0249">Electron transport</keyword>
<dbReference type="InterPro" id="IPR045761">
    <property type="entry name" value="ODP_dom"/>
</dbReference>
<dbReference type="GO" id="GO:0010181">
    <property type="term" value="F:FMN binding"/>
    <property type="evidence" value="ECO:0007669"/>
    <property type="project" value="InterPro"/>
</dbReference>
<dbReference type="GO" id="GO:0016651">
    <property type="term" value="F:oxidoreductase activity, acting on NAD(P)H"/>
    <property type="evidence" value="ECO:0007669"/>
    <property type="project" value="UniProtKB-ARBA"/>
</dbReference>
<dbReference type="RefSeq" id="WP_092639710.1">
    <property type="nucleotide sequence ID" value="NZ_FNID01000013.1"/>
</dbReference>
<dbReference type="InterPro" id="IPR001279">
    <property type="entry name" value="Metallo-B-lactamas"/>
</dbReference>
<dbReference type="InterPro" id="IPR029039">
    <property type="entry name" value="Flavoprotein-like_sf"/>
</dbReference>
<evidence type="ECO:0000256" key="1">
    <source>
        <dbReference type="ARBA" id="ARBA00001962"/>
    </source>
</evidence>